<dbReference type="EMBL" id="CP021405">
    <property type="protein sequence ID" value="ATI43615.1"/>
    <property type="molecule type" value="Genomic_DNA"/>
</dbReference>
<name>A0A291M4E6_9RHOB</name>
<keyword evidence="10" id="KW-1185">Reference proteome</keyword>
<dbReference type="Pfam" id="PF01551">
    <property type="entry name" value="Peptidase_M23"/>
    <property type="match status" value="1"/>
</dbReference>
<comment type="cofactor">
    <cofactor evidence="1">
        <name>Zn(2+)</name>
        <dbReference type="ChEBI" id="CHEBI:29105"/>
    </cofactor>
</comment>
<dbReference type="PANTHER" id="PTHR21666">
    <property type="entry name" value="PEPTIDASE-RELATED"/>
    <property type="match status" value="1"/>
</dbReference>
<feature type="signal peptide" evidence="7">
    <location>
        <begin position="1"/>
        <end position="20"/>
    </location>
</feature>
<dbReference type="GO" id="GO:0004222">
    <property type="term" value="F:metalloendopeptidase activity"/>
    <property type="evidence" value="ECO:0007669"/>
    <property type="project" value="TreeGrafter"/>
</dbReference>
<dbReference type="Gene3D" id="2.70.70.10">
    <property type="entry name" value="Glucose Permease (Domain IIA)"/>
    <property type="match status" value="1"/>
</dbReference>
<reference evidence="9 10" key="1">
    <citation type="submission" date="2017-05" db="EMBL/GenBank/DDBJ databases">
        <title>Comparative genomic and metabolic analysis of manganese-oxidizing mechanisms in Celeribater manganoxidans DY25T: its adaption to the environment of polymetallic nodule.</title>
        <authorList>
            <person name="Wang X."/>
        </authorList>
    </citation>
    <scope>NUCLEOTIDE SEQUENCE [LARGE SCALE GENOMIC DNA]</scope>
    <source>
        <strain evidence="9 10">DY25</strain>
        <plasmid evidence="10">pdy25-a</plasmid>
    </source>
</reference>
<keyword evidence="9" id="KW-0614">Plasmid</keyword>
<keyword evidence="4" id="KW-0378">Hydrolase</keyword>
<evidence type="ECO:0000259" key="8">
    <source>
        <dbReference type="Pfam" id="PF01551"/>
    </source>
</evidence>
<keyword evidence="2" id="KW-0645">Protease</keyword>
<keyword evidence="3" id="KW-0479">Metal-binding</keyword>
<proteinExistence type="predicted"/>
<accession>A0A291M4E6</accession>
<evidence type="ECO:0000256" key="2">
    <source>
        <dbReference type="ARBA" id="ARBA00022670"/>
    </source>
</evidence>
<dbReference type="InterPro" id="IPR050570">
    <property type="entry name" value="Cell_wall_metabolism_enzyme"/>
</dbReference>
<evidence type="ECO:0000256" key="6">
    <source>
        <dbReference type="ARBA" id="ARBA00023049"/>
    </source>
</evidence>
<protein>
    <recommendedName>
        <fullName evidence="8">M23ase beta-sheet core domain-containing protein</fullName>
    </recommendedName>
</protein>
<dbReference type="Proteomes" id="UP000219050">
    <property type="component" value="Plasmid pDY25-A"/>
</dbReference>
<keyword evidence="6" id="KW-0482">Metalloprotease</keyword>
<evidence type="ECO:0000256" key="3">
    <source>
        <dbReference type="ARBA" id="ARBA00022723"/>
    </source>
</evidence>
<keyword evidence="7" id="KW-0732">Signal</keyword>
<evidence type="ECO:0000256" key="7">
    <source>
        <dbReference type="SAM" id="SignalP"/>
    </source>
</evidence>
<sequence>MQINGVAMPLSWIIAGAASAAAALTGASETLDLFRPAGPEARFTAPAALIAPLVETSAMPDLGAAPNATPRTTQPAALSVSEDAIATEFGHWTAVVEPGQTFDGLLNEAGIEPALRAKAATAIGAEFNLSGLGVGQRVGVSQLPDRSALEIALDIPGGHRLIARRTGDGDFALDTVEVETHRAPVVRRIVLDGALADTEAADDLPSELVEQLSMLAPDLLAPAADAPVWPGAELELLWWEQRTEDGYAVGRPELSFARLSLGGVTREIVWPGPNARATAYAAPHDDEHDHDHAAGSATAATETAVIFRNGTPVGRFLPPVLQSRISSPYGMRVHPVLGTRKMHTGVDFAAPTGTPILASGAGEVTFKGPMGAYGNVVEVTHDNGTLSRYAHMNAFADGLATGDRVEAGAPLGEVGSTGRVTGPHLHYELRIADQAVDPLDVARWFAPEVTSPGVTAIAEDAAAGLTLRLPDRQAERLAQSRLTVARRLTARLLDETDTGPVRIASTARDM</sequence>
<dbReference type="AlphaFoldDB" id="A0A291M4E6"/>
<evidence type="ECO:0000313" key="10">
    <source>
        <dbReference type="Proteomes" id="UP000219050"/>
    </source>
</evidence>
<feature type="chain" id="PRO_5012245556" description="M23ase beta-sheet core domain-containing protein" evidence="7">
    <location>
        <begin position="21"/>
        <end position="510"/>
    </location>
</feature>
<geneLocation type="plasmid" evidence="10">
    <name>pdy25-a</name>
</geneLocation>
<dbReference type="GO" id="GO:0006508">
    <property type="term" value="P:proteolysis"/>
    <property type="evidence" value="ECO:0007669"/>
    <property type="project" value="UniProtKB-KW"/>
</dbReference>
<organism evidence="9 10">
    <name type="scientific">Pacificitalea manganoxidans</name>
    <dbReference type="NCBI Taxonomy" id="1411902"/>
    <lineage>
        <taxon>Bacteria</taxon>
        <taxon>Pseudomonadati</taxon>
        <taxon>Pseudomonadota</taxon>
        <taxon>Alphaproteobacteria</taxon>
        <taxon>Rhodobacterales</taxon>
        <taxon>Paracoccaceae</taxon>
        <taxon>Pacificitalea</taxon>
    </lineage>
</organism>
<evidence type="ECO:0000256" key="4">
    <source>
        <dbReference type="ARBA" id="ARBA00022801"/>
    </source>
</evidence>
<dbReference type="CDD" id="cd12797">
    <property type="entry name" value="M23_peptidase"/>
    <property type="match status" value="1"/>
</dbReference>
<dbReference type="SUPFAM" id="SSF51261">
    <property type="entry name" value="Duplicated hybrid motif"/>
    <property type="match status" value="1"/>
</dbReference>
<gene>
    <name evidence="9" type="ORF">CBW24_15820</name>
</gene>
<dbReference type="InterPro" id="IPR016047">
    <property type="entry name" value="M23ase_b-sheet_dom"/>
</dbReference>
<dbReference type="KEGG" id="cmag:CBW24_15820"/>
<feature type="domain" description="M23ase beta-sheet core" evidence="8">
    <location>
        <begin position="341"/>
        <end position="438"/>
    </location>
</feature>
<evidence type="ECO:0000313" key="9">
    <source>
        <dbReference type="EMBL" id="ATI43615.1"/>
    </source>
</evidence>
<dbReference type="InterPro" id="IPR011055">
    <property type="entry name" value="Dup_hybrid_motif"/>
</dbReference>
<keyword evidence="5" id="KW-0862">Zinc</keyword>
<evidence type="ECO:0000256" key="1">
    <source>
        <dbReference type="ARBA" id="ARBA00001947"/>
    </source>
</evidence>
<evidence type="ECO:0000256" key="5">
    <source>
        <dbReference type="ARBA" id="ARBA00022833"/>
    </source>
</evidence>
<dbReference type="GO" id="GO:0046872">
    <property type="term" value="F:metal ion binding"/>
    <property type="evidence" value="ECO:0007669"/>
    <property type="project" value="UniProtKB-KW"/>
</dbReference>
<dbReference type="PANTHER" id="PTHR21666:SF288">
    <property type="entry name" value="CELL DIVISION PROTEIN YTFB"/>
    <property type="match status" value="1"/>
</dbReference>